<dbReference type="AlphaFoldDB" id="A0A4Q7LEJ2"/>
<dbReference type="InterPro" id="IPR004104">
    <property type="entry name" value="Gfo/Idh/MocA-like_OxRdtase_C"/>
</dbReference>
<comment type="similarity">
    <text evidence="1">Belongs to the Gfo/Idh/MocA family.</text>
</comment>
<name>A0A4Q7LEJ2_9BURK</name>
<dbReference type="InterPro" id="IPR036291">
    <property type="entry name" value="NAD(P)-bd_dom_sf"/>
</dbReference>
<feature type="domain" description="Gfo/Idh/MocA-like oxidoreductase C-terminal" evidence="4">
    <location>
        <begin position="136"/>
        <end position="358"/>
    </location>
</feature>
<evidence type="ECO:0000313" key="5">
    <source>
        <dbReference type="EMBL" id="RZS52905.1"/>
    </source>
</evidence>
<evidence type="ECO:0000256" key="2">
    <source>
        <dbReference type="ARBA" id="ARBA00023002"/>
    </source>
</evidence>
<feature type="domain" description="Gfo/Idh/MocA-like oxidoreductase N-terminal" evidence="3">
    <location>
        <begin position="6"/>
        <end position="123"/>
    </location>
</feature>
<dbReference type="RefSeq" id="WP_130482392.1">
    <property type="nucleotide sequence ID" value="NZ_SGWV01000010.1"/>
</dbReference>
<keyword evidence="2" id="KW-0560">Oxidoreductase</keyword>
<dbReference type="SUPFAM" id="SSF51735">
    <property type="entry name" value="NAD(P)-binding Rossmann-fold domains"/>
    <property type="match status" value="1"/>
</dbReference>
<gene>
    <name evidence="5" type="ORF">EV685_2526</name>
</gene>
<comment type="caution">
    <text evidence="5">The sequence shown here is derived from an EMBL/GenBank/DDBJ whole genome shotgun (WGS) entry which is preliminary data.</text>
</comment>
<dbReference type="Gene3D" id="3.40.50.720">
    <property type="entry name" value="NAD(P)-binding Rossmann-like Domain"/>
    <property type="match status" value="1"/>
</dbReference>
<dbReference type="PANTHER" id="PTHR43708">
    <property type="entry name" value="CONSERVED EXPRESSED OXIDOREDUCTASE (EUROFUNG)"/>
    <property type="match status" value="1"/>
</dbReference>
<dbReference type="GO" id="GO:0000166">
    <property type="term" value="F:nucleotide binding"/>
    <property type="evidence" value="ECO:0007669"/>
    <property type="project" value="InterPro"/>
</dbReference>
<accession>A0A4Q7LEJ2</accession>
<evidence type="ECO:0000259" key="4">
    <source>
        <dbReference type="Pfam" id="PF02894"/>
    </source>
</evidence>
<dbReference type="OrthoDB" id="8565814at2"/>
<evidence type="ECO:0000259" key="3">
    <source>
        <dbReference type="Pfam" id="PF01408"/>
    </source>
</evidence>
<dbReference type="GO" id="GO:0016491">
    <property type="term" value="F:oxidoreductase activity"/>
    <property type="evidence" value="ECO:0007669"/>
    <property type="project" value="UniProtKB-KW"/>
</dbReference>
<dbReference type="NCBIfam" id="NF008607">
    <property type="entry name" value="PRK11579.1"/>
    <property type="match status" value="1"/>
</dbReference>
<dbReference type="Pfam" id="PF02894">
    <property type="entry name" value="GFO_IDH_MocA_C"/>
    <property type="match status" value="1"/>
</dbReference>
<dbReference type="Gene3D" id="3.30.360.10">
    <property type="entry name" value="Dihydrodipicolinate Reductase, domain 2"/>
    <property type="match status" value="1"/>
</dbReference>
<dbReference type="EMBL" id="SGWV01000010">
    <property type="protein sequence ID" value="RZS52905.1"/>
    <property type="molecule type" value="Genomic_DNA"/>
</dbReference>
<dbReference type="InterPro" id="IPR000683">
    <property type="entry name" value="Gfo/Idh/MocA-like_OxRdtase_N"/>
</dbReference>
<proteinExistence type="inferred from homology"/>
<dbReference type="Proteomes" id="UP000293433">
    <property type="component" value="Unassembled WGS sequence"/>
</dbReference>
<dbReference type="Pfam" id="PF01408">
    <property type="entry name" value="GFO_IDH_MocA"/>
    <property type="match status" value="1"/>
</dbReference>
<organism evidence="5 6">
    <name type="scientific">Sphaerotilus mobilis</name>
    <dbReference type="NCBI Taxonomy" id="47994"/>
    <lineage>
        <taxon>Bacteria</taxon>
        <taxon>Pseudomonadati</taxon>
        <taxon>Pseudomonadota</taxon>
        <taxon>Betaproteobacteria</taxon>
        <taxon>Burkholderiales</taxon>
        <taxon>Sphaerotilaceae</taxon>
        <taxon>Sphaerotilus</taxon>
    </lineage>
</organism>
<sequence length="373" mass="40389">MNTPLQVALIGHGYVGRTFHAPLIAATPGLRLALIASSGDPTALQARWPGVRVEPDYLAAVTADGIDLVVIATPNDSHHPLARAALLAGKAVVIDKPFTVTLDEAEDLVALARDRGQLLSVFHNRRWDGDFLTVQAQIAAGTLGEVREFVSRFDRFDPIPRDRWRERPGPGAGLWYDLGPHLVDQALCLFGAPDTITGDLAHLRDGSEAVDFAQVTLGYTAPMRRVVLHCTRLAALPAPRFEVHGQLGSLVSDGLDVQEDQLKLDLTPGASGWGEDPRALRWMDWRDAAPHLPYPANTRQPREARAVPRLPGHYPAYYAGIRDALNQGAPNPVTAESALLTMQVMDVAMRSAEQGRTLGFGVSRHTSSVLASS</sequence>
<evidence type="ECO:0000256" key="1">
    <source>
        <dbReference type="ARBA" id="ARBA00010928"/>
    </source>
</evidence>
<keyword evidence="6" id="KW-1185">Reference proteome</keyword>
<dbReference type="InterPro" id="IPR051317">
    <property type="entry name" value="Gfo/Idh/MocA_oxidoreduct"/>
</dbReference>
<reference evidence="5 6" key="1">
    <citation type="submission" date="2019-02" db="EMBL/GenBank/DDBJ databases">
        <title>Genomic Encyclopedia of Type Strains, Phase IV (KMG-IV): sequencing the most valuable type-strain genomes for metagenomic binning, comparative biology and taxonomic classification.</title>
        <authorList>
            <person name="Goeker M."/>
        </authorList>
    </citation>
    <scope>NUCLEOTIDE SEQUENCE [LARGE SCALE GENOMIC DNA]</scope>
    <source>
        <strain evidence="5 6">DSM 10617</strain>
    </source>
</reference>
<protein>
    <submittedName>
        <fullName evidence="5">Putative dehydrogenase</fullName>
    </submittedName>
</protein>
<dbReference type="PANTHER" id="PTHR43708:SF5">
    <property type="entry name" value="CONSERVED EXPRESSED OXIDOREDUCTASE (EUROFUNG)-RELATED"/>
    <property type="match status" value="1"/>
</dbReference>
<evidence type="ECO:0000313" key="6">
    <source>
        <dbReference type="Proteomes" id="UP000293433"/>
    </source>
</evidence>